<dbReference type="EMBL" id="AZBU02000006">
    <property type="protein sequence ID" value="TKR73145.1"/>
    <property type="molecule type" value="Genomic_DNA"/>
</dbReference>
<dbReference type="AlphaFoldDB" id="A0A4V6A0Y1"/>
<dbReference type="Proteomes" id="UP000298663">
    <property type="component" value="Unassembled WGS sequence"/>
</dbReference>
<evidence type="ECO:0000313" key="1">
    <source>
        <dbReference type="EMBL" id="TKR73145.1"/>
    </source>
</evidence>
<accession>A0A4V6A0Y1</accession>
<gene>
    <name evidence="1" type="ORF">L596_020489</name>
</gene>
<keyword evidence="2" id="KW-1185">Reference proteome</keyword>
<name>A0A4V6A0Y1_STECR</name>
<sequence length="100" mass="11294">MFHLSDSDFYRLLSGSILANSVGELDDLGYEYSVISGSYNAFDSLLTMILFSQAAFDISIEMLWLDYHVYIKSHGVKDSPKNLHCVATPVNRINTTWLPL</sequence>
<proteinExistence type="predicted"/>
<reference evidence="1 2" key="1">
    <citation type="journal article" date="2015" name="Genome Biol.">
        <title>Comparative genomics of Steinernema reveals deeply conserved gene regulatory networks.</title>
        <authorList>
            <person name="Dillman A.R."/>
            <person name="Macchietto M."/>
            <person name="Porter C.F."/>
            <person name="Rogers A."/>
            <person name="Williams B."/>
            <person name="Antoshechkin I."/>
            <person name="Lee M.M."/>
            <person name="Goodwin Z."/>
            <person name="Lu X."/>
            <person name="Lewis E.E."/>
            <person name="Goodrich-Blair H."/>
            <person name="Stock S.P."/>
            <person name="Adams B.J."/>
            <person name="Sternberg P.W."/>
            <person name="Mortazavi A."/>
        </authorList>
    </citation>
    <scope>NUCLEOTIDE SEQUENCE [LARGE SCALE GENOMIC DNA]</scope>
    <source>
        <strain evidence="1 2">ALL</strain>
    </source>
</reference>
<reference evidence="1 2" key="2">
    <citation type="journal article" date="2019" name="G3 (Bethesda)">
        <title>Hybrid Assembly of the Genome of the Entomopathogenic Nematode Steinernema carpocapsae Identifies the X-Chromosome.</title>
        <authorList>
            <person name="Serra L."/>
            <person name="Macchietto M."/>
            <person name="Macias-Munoz A."/>
            <person name="McGill C.J."/>
            <person name="Rodriguez I.M."/>
            <person name="Rodriguez B."/>
            <person name="Murad R."/>
            <person name="Mortazavi A."/>
        </authorList>
    </citation>
    <scope>NUCLEOTIDE SEQUENCE [LARGE SCALE GENOMIC DNA]</scope>
    <source>
        <strain evidence="1 2">ALL</strain>
    </source>
</reference>
<protein>
    <submittedName>
        <fullName evidence="1">Uncharacterized protein</fullName>
    </submittedName>
</protein>
<organism evidence="1 2">
    <name type="scientific">Steinernema carpocapsae</name>
    <name type="common">Entomopathogenic nematode</name>
    <dbReference type="NCBI Taxonomy" id="34508"/>
    <lineage>
        <taxon>Eukaryota</taxon>
        <taxon>Metazoa</taxon>
        <taxon>Ecdysozoa</taxon>
        <taxon>Nematoda</taxon>
        <taxon>Chromadorea</taxon>
        <taxon>Rhabditida</taxon>
        <taxon>Tylenchina</taxon>
        <taxon>Panagrolaimomorpha</taxon>
        <taxon>Strongyloidoidea</taxon>
        <taxon>Steinernematidae</taxon>
        <taxon>Steinernema</taxon>
    </lineage>
</organism>
<comment type="caution">
    <text evidence="1">The sequence shown here is derived from an EMBL/GenBank/DDBJ whole genome shotgun (WGS) entry which is preliminary data.</text>
</comment>
<evidence type="ECO:0000313" key="2">
    <source>
        <dbReference type="Proteomes" id="UP000298663"/>
    </source>
</evidence>